<evidence type="ECO:0000256" key="1">
    <source>
        <dbReference type="ARBA" id="ARBA00022448"/>
    </source>
</evidence>
<evidence type="ECO:0000313" key="9">
    <source>
        <dbReference type="EMBL" id="NIZ60369.1"/>
    </source>
</evidence>
<evidence type="ECO:0000256" key="5">
    <source>
        <dbReference type="ARBA" id="ARBA00023004"/>
    </source>
</evidence>
<feature type="signal peptide" evidence="7">
    <location>
        <begin position="1"/>
        <end position="19"/>
    </location>
</feature>
<keyword evidence="7" id="KW-0732">Signal</keyword>
<dbReference type="InterPro" id="IPR009056">
    <property type="entry name" value="Cyt_c-like_dom"/>
</dbReference>
<reference evidence="9 10" key="1">
    <citation type="submission" date="2018-05" db="EMBL/GenBank/DDBJ databases">
        <authorList>
            <person name="Zhang Y.-J."/>
        </authorList>
    </citation>
    <scope>NUCLEOTIDE SEQUENCE [LARGE SCALE GENOMIC DNA]</scope>
    <source>
        <strain evidence="9 10">CY04</strain>
    </source>
</reference>
<dbReference type="PROSITE" id="PS51007">
    <property type="entry name" value="CYTC"/>
    <property type="match status" value="1"/>
</dbReference>
<dbReference type="InterPro" id="IPR002327">
    <property type="entry name" value="Cyt_c_1A/1B"/>
</dbReference>
<dbReference type="RefSeq" id="WP_167682936.1">
    <property type="nucleotide sequence ID" value="NZ_QHLQ01000003.1"/>
</dbReference>
<keyword evidence="2 6" id="KW-0349">Heme</keyword>
<dbReference type="Proteomes" id="UP001429564">
    <property type="component" value="Unassembled WGS sequence"/>
</dbReference>
<name>A0ABX0W400_9RHOB</name>
<keyword evidence="4" id="KW-0249">Electron transport</keyword>
<evidence type="ECO:0000256" key="3">
    <source>
        <dbReference type="ARBA" id="ARBA00022723"/>
    </source>
</evidence>
<feature type="domain" description="Cytochrome c" evidence="8">
    <location>
        <begin position="21"/>
        <end position="135"/>
    </location>
</feature>
<evidence type="ECO:0000256" key="2">
    <source>
        <dbReference type="ARBA" id="ARBA00022617"/>
    </source>
</evidence>
<keyword evidence="3 6" id="KW-0479">Metal-binding</keyword>
<feature type="chain" id="PRO_5046914975" evidence="7">
    <location>
        <begin position="20"/>
        <end position="153"/>
    </location>
</feature>
<gene>
    <name evidence="9" type="ORF">DL239_05205</name>
</gene>
<dbReference type="SUPFAM" id="SSF46626">
    <property type="entry name" value="Cytochrome c"/>
    <property type="match status" value="1"/>
</dbReference>
<protein>
    <submittedName>
        <fullName evidence="9">Cytochrome C</fullName>
    </submittedName>
</protein>
<comment type="caution">
    <text evidence="9">The sequence shown here is derived from an EMBL/GenBank/DDBJ whole genome shotgun (WGS) entry which is preliminary data.</text>
</comment>
<accession>A0ABX0W400</accession>
<evidence type="ECO:0000256" key="4">
    <source>
        <dbReference type="ARBA" id="ARBA00022982"/>
    </source>
</evidence>
<organism evidence="9 10">
    <name type="scientific">Parasedimentitalea denitrificans</name>
    <dbReference type="NCBI Taxonomy" id="2211118"/>
    <lineage>
        <taxon>Bacteria</taxon>
        <taxon>Pseudomonadati</taxon>
        <taxon>Pseudomonadota</taxon>
        <taxon>Alphaproteobacteria</taxon>
        <taxon>Rhodobacterales</taxon>
        <taxon>Paracoccaceae</taxon>
        <taxon>Parasedimentitalea</taxon>
    </lineage>
</organism>
<keyword evidence="10" id="KW-1185">Reference proteome</keyword>
<evidence type="ECO:0000256" key="7">
    <source>
        <dbReference type="SAM" id="SignalP"/>
    </source>
</evidence>
<evidence type="ECO:0000313" key="10">
    <source>
        <dbReference type="Proteomes" id="UP001429564"/>
    </source>
</evidence>
<dbReference type="EMBL" id="QHLQ01000003">
    <property type="protein sequence ID" value="NIZ60369.1"/>
    <property type="molecule type" value="Genomic_DNA"/>
</dbReference>
<sequence length="153" mass="15904">MKLFVATAFISLLAVPAFAEGDIAKGEKAFKKCKACHSVIDAAGEAIVKGGKTGPNLWGLPGRAAGSAEGFKYGKDIVAAGEGGLVWNEESFTAFVTDPKAYLREATGNGKAKSKMSFKLKKGGEDIYAFLASVSPAPVAEETEEAAEEPVSN</sequence>
<evidence type="ECO:0000256" key="6">
    <source>
        <dbReference type="PROSITE-ProRule" id="PRU00433"/>
    </source>
</evidence>
<keyword evidence="1" id="KW-0813">Transport</keyword>
<dbReference type="Gene3D" id="1.10.760.10">
    <property type="entry name" value="Cytochrome c-like domain"/>
    <property type="match status" value="1"/>
</dbReference>
<keyword evidence="5 6" id="KW-0408">Iron</keyword>
<evidence type="ECO:0000259" key="8">
    <source>
        <dbReference type="PROSITE" id="PS51007"/>
    </source>
</evidence>
<proteinExistence type="predicted"/>
<dbReference type="InterPro" id="IPR036909">
    <property type="entry name" value="Cyt_c-like_dom_sf"/>
</dbReference>
<dbReference type="PANTHER" id="PTHR11961">
    <property type="entry name" value="CYTOCHROME C"/>
    <property type="match status" value="1"/>
</dbReference>